<feature type="compositionally biased region" description="Low complexity" evidence="1">
    <location>
        <begin position="406"/>
        <end position="425"/>
    </location>
</feature>
<keyword evidence="3" id="KW-1185">Reference proteome</keyword>
<feature type="compositionally biased region" description="Basic and acidic residues" evidence="1">
    <location>
        <begin position="212"/>
        <end position="245"/>
    </location>
</feature>
<organism evidence="2 3">
    <name type="scientific">Epicoccum nigrum</name>
    <name type="common">Soil fungus</name>
    <name type="synonym">Epicoccum purpurascens</name>
    <dbReference type="NCBI Taxonomy" id="105696"/>
    <lineage>
        <taxon>Eukaryota</taxon>
        <taxon>Fungi</taxon>
        <taxon>Dikarya</taxon>
        <taxon>Ascomycota</taxon>
        <taxon>Pezizomycotina</taxon>
        <taxon>Dothideomycetes</taxon>
        <taxon>Pleosporomycetidae</taxon>
        <taxon>Pleosporales</taxon>
        <taxon>Pleosporineae</taxon>
        <taxon>Didymellaceae</taxon>
        <taxon>Epicoccum</taxon>
    </lineage>
</organism>
<name>A0A1Y2M5Q1_EPING</name>
<dbReference type="AlphaFoldDB" id="A0A1Y2M5Q1"/>
<feature type="compositionally biased region" description="Low complexity" evidence="1">
    <location>
        <begin position="350"/>
        <end position="361"/>
    </location>
</feature>
<feature type="region of interest" description="Disordered" evidence="1">
    <location>
        <begin position="42"/>
        <end position="129"/>
    </location>
</feature>
<feature type="compositionally biased region" description="Low complexity" evidence="1">
    <location>
        <begin position="473"/>
        <end position="491"/>
    </location>
</feature>
<protein>
    <submittedName>
        <fullName evidence="2">Uncharacterized protein</fullName>
    </submittedName>
</protein>
<feature type="compositionally biased region" description="Gly residues" evidence="1">
    <location>
        <begin position="492"/>
        <end position="506"/>
    </location>
</feature>
<reference evidence="2 3" key="1">
    <citation type="journal article" date="2017" name="Genome Announc.">
        <title>Genome sequence of the saprophytic ascomycete Epicoccum nigrum ICMP 19927 strain isolated from New Zealand.</title>
        <authorList>
            <person name="Fokin M."/>
            <person name="Fleetwood D."/>
            <person name="Weir B.S."/>
            <person name="Villas-Boas S.G."/>
        </authorList>
    </citation>
    <scope>NUCLEOTIDE SEQUENCE [LARGE SCALE GENOMIC DNA]</scope>
    <source>
        <strain evidence="2 3">ICMP 19927</strain>
    </source>
</reference>
<dbReference type="Proteomes" id="UP000193240">
    <property type="component" value="Unassembled WGS sequence"/>
</dbReference>
<dbReference type="EMBL" id="KZ107840">
    <property type="protein sequence ID" value="OSS51420.1"/>
    <property type="molecule type" value="Genomic_DNA"/>
</dbReference>
<dbReference type="STRING" id="105696.A0A1Y2M5Q1"/>
<feature type="compositionally biased region" description="Basic and acidic residues" evidence="1">
    <location>
        <begin position="512"/>
        <end position="522"/>
    </location>
</feature>
<evidence type="ECO:0000313" key="2">
    <source>
        <dbReference type="EMBL" id="OSS51420.1"/>
    </source>
</evidence>
<gene>
    <name evidence="2" type="ORF">B5807_03965</name>
</gene>
<accession>A0A1Y2M5Q1</accession>
<evidence type="ECO:0000256" key="1">
    <source>
        <dbReference type="SAM" id="MobiDB-lite"/>
    </source>
</evidence>
<feature type="compositionally biased region" description="Low complexity" evidence="1">
    <location>
        <begin position="252"/>
        <end position="272"/>
    </location>
</feature>
<evidence type="ECO:0000313" key="3">
    <source>
        <dbReference type="Proteomes" id="UP000193240"/>
    </source>
</evidence>
<sequence>MEDKRSSYIRKRASAQSPFFSAGYRASSSTYRSPPAFIAETTEKVEKKRRSRSFPMPSRANTIVKPDDEVEEGKEKEIPGVPSEGKTESKFPGSLRKHRSTKSLREEAGKAKSPLPVPRPATTIAATSTAMIRRASTQKSLLASELKASLNDLTGSEIYGNADLSESVYTDEEDDIDDYSKRTTVKPGQFTLPPLNLDPRRSATRERRRSKRDSQFKSKGRELKRTSEREPTPHYLAKESEHGGKENMQSPTSTSTYTCTYTLGKTTPTPETKTTRRPALSPVRTNPARRSSQTLALPRSSALRNPPSSRAHSPAPPPSAHDRRSLHSCPPSRAAGAKRTPHPTHARAQSSAFPFFGPSSPLAESSPGVTVSPSPAPRRARKEASEQAVSRDLSGNLMFHGDETLGSSSSGSGRRSSVGVATPAALLPPPQPQPQLQLGKRTRTRASNVPSGVPVPGARQSARPGLGPGLGLGLFPQGAAAGAGGDSSSSSGGYGQGEGHGHGGGECVTSPGKEKEKDEAKPKARTTWGDGLKGVLTRERRRGSGSVWAWQWEGQGEGERDDVKVFV</sequence>
<proteinExistence type="predicted"/>
<dbReference type="InParanoid" id="A0A1Y2M5Q1"/>
<feature type="region of interest" description="Disordered" evidence="1">
    <location>
        <begin position="152"/>
        <end position="546"/>
    </location>
</feature>